<name>A0AAT9HMM6_9ACTN</name>
<feature type="compositionally biased region" description="Polar residues" evidence="1">
    <location>
        <begin position="107"/>
        <end position="121"/>
    </location>
</feature>
<evidence type="ECO:0000313" key="2">
    <source>
        <dbReference type="EMBL" id="BFO18672.1"/>
    </source>
</evidence>
<reference evidence="2" key="2">
    <citation type="submission" date="2024-07" db="EMBL/GenBank/DDBJ databases">
        <title>Streptomyces haneummycinica sp. nov., a new antibiotic-producing actinobacterium isolated from marine sediment.</title>
        <authorList>
            <person name="Uemura M."/>
            <person name="Hamada M."/>
            <person name="Hirano S."/>
            <person name="Kobayashi K."/>
            <person name="Ohshiro T."/>
            <person name="Kobayashi T."/>
            <person name="Terahara T."/>
        </authorList>
    </citation>
    <scope>NUCLEOTIDE SEQUENCE</scope>
    <source>
        <strain evidence="2">KM77-8</strain>
    </source>
</reference>
<sequence>MSLSHGAAAPPEEALAALTGPSAPCLIGVRHHAPSLAAAVPALLDEAKPDVLLVELPAETQEWLPWLGHEETRAPVALAAAPGEGDGGRRSTRSPTSRPNWPPCAGQSGTASRSSPATCRSPTAPGPADAGPRGGTGAPGLAAALRTRLTGRAGDDLWDRFVEATAPGSPPEALRRAALLTGWALREDAVASGGVPELDLRREAWMRARLAEATAGGERAAVVVGAFHAPALVRRDAGEEDAAPPADPHRTVWNTSLIPYTYALLDERSGYPAGIRDPEWQDMVLRAAGDPAALEETLTRAAVRVCAELRGLGHPSGPADAREISRLASDLARLRGLPAAGRGELVEAVQTVLAQGEPYGRGRAVARAMERVLVGTRTGRPAPGAPRSGLVPAVEAEVSRLGLPGPGTDGSGTPRDLRLDPLRSDLDRRRELLLRRLTVCGVPYGEAKEVVGAGGAEALTSRWEVRWTPATAAVLTTAGVRGVTSAQAAEGVLRERRRKERDDGGPTAAQALDGLAQAAECGLTGLADERIGDVAGVLPGAGTLPELLAALALLDRLRAGHVPGLPAEPDREDRAAATAELITAAAVRQVDGLTGSEDPADAHALLELAHRADALGGIRLTDALSRLAADGSPLMRGAAGAVRVLLGHEDARAFGDRVASWADAATGPDSRAALTARLTGLLTAAGPLLEAAAPALEPLLTRVTELPDRAFLDRLPALRGGFDTLSPAARDRLFAAVEERLGTRPVAGTDDVDPAALALWTEADFTARETLRSQGLLPAPGGGPAARDTADTTEKGAPEDAEERRLLPADRWRLLLGRRADRLPASAAPWRPRWTSCTAADAAKAAAATSPAPEPAADGRRRTPVCGSGPRNWPRCSGRASGRKCSRPPPRPAARTSSPNWTRTAPGPRWTCCAPCSGTRADCPRPGLPPCARSYGGSSTR</sequence>
<dbReference type="AlphaFoldDB" id="A0AAT9HMM6"/>
<feature type="compositionally biased region" description="Basic and acidic residues" evidence="1">
    <location>
        <begin position="788"/>
        <end position="805"/>
    </location>
</feature>
<dbReference type="InterPro" id="IPR050458">
    <property type="entry name" value="LolB"/>
</dbReference>
<dbReference type="EMBL" id="AP035768">
    <property type="protein sequence ID" value="BFO18672.1"/>
    <property type="molecule type" value="Genomic_DNA"/>
</dbReference>
<feature type="compositionally biased region" description="Low complexity" evidence="1">
    <location>
        <begin position="122"/>
        <end position="131"/>
    </location>
</feature>
<dbReference type="PANTHER" id="PTHR30634:SF7">
    <property type="entry name" value="VWA DOMAIN-CONTAINING PROTEIN"/>
    <property type="match status" value="1"/>
</dbReference>
<reference evidence="2" key="1">
    <citation type="submission" date="2024-06" db="EMBL/GenBank/DDBJ databases">
        <authorList>
            <consortium name="consrtm"/>
            <person name="Uemura M."/>
            <person name="Terahara T."/>
        </authorList>
    </citation>
    <scope>NUCLEOTIDE SEQUENCE</scope>
    <source>
        <strain evidence="2">KM77-8</strain>
    </source>
</reference>
<organism evidence="2">
    <name type="scientific">Streptomyces haneummycinicus</name>
    <dbReference type="NCBI Taxonomy" id="3074435"/>
    <lineage>
        <taxon>Bacteria</taxon>
        <taxon>Bacillati</taxon>
        <taxon>Actinomycetota</taxon>
        <taxon>Actinomycetes</taxon>
        <taxon>Kitasatosporales</taxon>
        <taxon>Streptomycetaceae</taxon>
        <taxon>Streptomyces</taxon>
    </lineage>
</organism>
<protein>
    <submittedName>
        <fullName evidence="2">Uncharacterized protein</fullName>
    </submittedName>
</protein>
<dbReference type="Pfam" id="PF18934">
    <property type="entry name" value="DUF5682"/>
    <property type="match status" value="2"/>
</dbReference>
<evidence type="ECO:0000256" key="1">
    <source>
        <dbReference type="SAM" id="MobiDB-lite"/>
    </source>
</evidence>
<gene>
    <name evidence="2" type="ORF">SHKM778_50600</name>
</gene>
<dbReference type="InterPro" id="IPR043737">
    <property type="entry name" value="DUF5682"/>
</dbReference>
<feature type="region of interest" description="Disordered" evidence="1">
    <location>
        <begin position="773"/>
        <end position="805"/>
    </location>
</feature>
<feature type="region of interest" description="Disordered" evidence="1">
    <location>
        <begin position="79"/>
        <end position="140"/>
    </location>
</feature>
<accession>A0AAT9HMM6</accession>
<feature type="region of interest" description="Disordered" evidence="1">
    <location>
        <begin position="845"/>
        <end position="941"/>
    </location>
</feature>
<proteinExistence type="predicted"/>
<dbReference type="PANTHER" id="PTHR30634">
    <property type="entry name" value="OUTER MEMBRANE LOLAB LIPOPROTEIN INSERTION APPARATUS"/>
    <property type="match status" value="1"/>
</dbReference>